<proteinExistence type="predicted"/>
<reference evidence="1 2" key="1">
    <citation type="journal article" date="2013" name="BMC Genomics">
        <title>The genome and transcriptome of the pine saprophyte Ophiostoma piceae, and a comparison with the bark beetle-associated pine pathogen Grosmannia clavigera.</title>
        <authorList>
            <person name="Haridas S."/>
            <person name="Wang Y."/>
            <person name="Lim L."/>
            <person name="Massoumi Alamouti S."/>
            <person name="Jackman S."/>
            <person name="Docking R."/>
            <person name="Robertson G."/>
            <person name="Birol I."/>
            <person name="Bohlmann J."/>
            <person name="Breuil C."/>
        </authorList>
    </citation>
    <scope>NUCLEOTIDE SEQUENCE [LARGE SCALE GENOMIC DNA]</scope>
    <source>
        <strain evidence="1 2">UAMH 11346</strain>
    </source>
</reference>
<keyword evidence="2" id="KW-1185">Reference proteome</keyword>
<protein>
    <submittedName>
        <fullName evidence="1">F-box domain-containing protein</fullName>
    </submittedName>
</protein>
<dbReference type="Proteomes" id="UP000016923">
    <property type="component" value="Unassembled WGS sequence"/>
</dbReference>
<dbReference type="OrthoDB" id="2687876at2759"/>
<evidence type="ECO:0000313" key="2">
    <source>
        <dbReference type="Proteomes" id="UP000016923"/>
    </source>
</evidence>
<dbReference type="eggNOG" id="ENOG502S0Y1">
    <property type="taxonomic scope" value="Eukaryota"/>
</dbReference>
<dbReference type="AlphaFoldDB" id="S3BXM4"/>
<name>S3BXM4_OPHP1</name>
<dbReference type="HOGENOM" id="CLU_040048_0_0_1"/>
<accession>S3BXM4</accession>
<gene>
    <name evidence="1" type="ORF">F503_02838</name>
</gene>
<dbReference type="VEuPathDB" id="FungiDB:F503_02838"/>
<dbReference type="EMBL" id="KE148154">
    <property type="protein sequence ID" value="EPE06009.1"/>
    <property type="molecule type" value="Genomic_DNA"/>
</dbReference>
<organism evidence="1 2">
    <name type="scientific">Ophiostoma piceae (strain UAMH 11346)</name>
    <name type="common">Sap stain fungus</name>
    <dbReference type="NCBI Taxonomy" id="1262450"/>
    <lineage>
        <taxon>Eukaryota</taxon>
        <taxon>Fungi</taxon>
        <taxon>Dikarya</taxon>
        <taxon>Ascomycota</taxon>
        <taxon>Pezizomycotina</taxon>
        <taxon>Sordariomycetes</taxon>
        <taxon>Sordariomycetidae</taxon>
        <taxon>Ophiostomatales</taxon>
        <taxon>Ophiostomataceae</taxon>
        <taxon>Ophiostoma</taxon>
    </lineage>
</organism>
<dbReference type="STRING" id="1262450.S3BXM4"/>
<sequence>MLDPQSTVHFSSVCFLARSLAHASHAYRDLATFARDTLYALGKLGLAGAHSIADLHAALRAEQCTSCNDYGVFLFLPTAKRCCWECLRHNPQLHLLSLKDAKRFFVLSKRSIEKLPRIHVIPGKYGITQKPAPEHCILTSVAAARALGIQQHGSPDKLADALSKRYSSRAHTSSRLLLLGRFFQMEPRPVACGQDILFLPTLANIQSNGLLGMASLPFPSLLSPGHAETGLWCEGCSSTLRQYSVSQLRGDILNTIVPPESGCHPTIVLMGLERRAYLRKAFLRHIKHCYGALQMVPELRDGAAARQKAARKH</sequence>
<evidence type="ECO:0000313" key="1">
    <source>
        <dbReference type="EMBL" id="EPE06009.1"/>
    </source>
</evidence>
<dbReference type="OMA" id="IFRHFHE"/>